<reference evidence="2 3" key="1">
    <citation type="submission" date="2022-01" db="EMBL/GenBank/DDBJ databases">
        <authorList>
            <person name="Xiong W."/>
            <person name="Schranz E."/>
        </authorList>
    </citation>
    <scope>NUCLEOTIDE SEQUENCE [LARGE SCALE GENOMIC DNA]</scope>
</reference>
<name>A0AAU9LMV8_9ASTR</name>
<evidence type="ECO:0008006" key="4">
    <source>
        <dbReference type="Google" id="ProtNLM"/>
    </source>
</evidence>
<feature type="transmembrane region" description="Helical" evidence="1">
    <location>
        <begin position="39"/>
        <end position="60"/>
    </location>
</feature>
<gene>
    <name evidence="2" type="ORF">LVIROSA_LOCUS2814</name>
</gene>
<proteinExistence type="predicted"/>
<organism evidence="2 3">
    <name type="scientific">Lactuca virosa</name>
    <dbReference type="NCBI Taxonomy" id="75947"/>
    <lineage>
        <taxon>Eukaryota</taxon>
        <taxon>Viridiplantae</taxon>
        <taxon>Streptophyta</taxon>
        <taxon>Embryophyta</taxon>
        <taxon>Tracheophyta</taxon>
        <taxon>Spermatophyta</taxon>
        <taxon>Magnoliopsida</taxon>
        <taxon>eudicotyledons</taxon>
        <taxon>Gunneridae</taxon>
        <taxon>Pentapetalae</taxon>
        <taxon>asterids</taxon>
        <taxon>campanulids</taxon>
        <taxon>Asterales</taxon>
        <taxon>Asteraceae</taxon>
        <taxon>Cichorioideae</taxon>
        <taxon>Cichorieae</taxon>
        <taxon>Lactucinae</taxon>
        <taxon>Lactuca</taxon>
    </lineage>
</organism>
<keyword evidence="1" id="KW-0812">Transmembrane</keyword>
<dbReference type="PANTHER" id="PTHR11206">
    <property type="entry name" value="MULTIDRUG RESISTANCE PROTEIN"/>
    <property type="match status" value="1"/>
</dbReference>
<dbReference type="AlphaFoldDB" id="A0AAU9LMV8"/>
<protein>
    <recommendedName>
        <fullName evidence="4">Protein DETOXIFICATION</fullName>
    </recommendedName>
</protein>
<evidence type="ECO:0000313" key="3">
    <source>
        <dbReference type="Proteomes" id="UP001157418"/>
    </source>
</evidence>
<evidence type="ECO:0000256" key="1">
    <source>
        <dbReference type="SAM" id="Phobius"/>
    </source>
</evidence>
<accession>A0AAU9LMV8</accession>
<keyword evidence="1" id="KW-0472">Membrane</keyword>
<dbReference type="Proteomes" id="UP001157418">
    <property type="component" value="Unassembled WGS sequence"/>
</dbReference>
<dbReference type="EMBL" id="CAKMRJ010000001">
    <property type="protein sequence ID" value="CAH1414932.1"/>
    <property type="molecule type" value="Genomic_DNA"/>
</dbReference>
<feature type="transmembrane region" description="Helical" evidence="1">
    <location>
        <begin position="7"/>
        <end position="33"/>
    </location>
</feature>
<comment type="caution">
    <text evidence="2">The sequence shown here is derived from an EMBL/GenBank/DDBJ whole genome shotgun (WGS) entry which is preliminary data.</text>
</comment>
<sequence>MQLVEELTSLLGVSIIITNIRFALSGVAIGAGWQTTVAYMNFGSYFFFGIPLGLFLGFILDMGVKGIWSGMVLGASMQCFLLLMMVSRTNWNDEANIAGDRIIHWGGDILNKDHDEERSKEQFKRPS</sequence>
<keyword evidence="3" id="KW-1185">Reference proteome</keyword>
<keyword evidence="1" id="KW-1133">Transmembrane helix</keyword>
<evidence type="ECO:0000313" key="2">
    <source>
        <dbReference type="EMBL" id="CAH1414932.1"/>
    </source>
</evidence>
<feature type="transmembrane region" description="Helical" evidence="1">
    <location>
        <begin position="67"/>
        <end position="86"/>
    </location>
</feature>